<dbReference type="RefSeq" id="WP_006308199.1">
    <property type="nucleotide sequence ID" value="NZ_ARZA01000058.1"/>
</dbReference>
<comment type="caution">
    <text evidence="1">The sequence shown here is derived from an EMBL/GenBank/DDBJ whole genome shotgun (WGS) entry which is preliminary data.</text>
</comment>
<organism evidence="1 2">
    <name type="scientific">Caldisalinibacter kiritimatiensis</name>
    <dbReference type="NCBI Taxonomy" id="1304284"/>
    <lineage>
        <taxon>Bacteria</taxon>
        <taxon>Bacillati</taxon>
        <taxon>Bacillota</taxon>
        <taxon>Tissierellia</taxon>
        <taxon>Tissierellales</taxon>
        <taxon>Thermohalobacteraceae</taxon>
        <taxon>Caldisalinibacter</taxon>
    </lineage>
</organism>
<evidence type="ECO:0000313" key="2">
    <source>
        <dbReference type="Proteomes" id="UP000013378"/>
    </source>
</evidence>
<evidence type="ECO:0000313" key="1">
    <source>
        <dbReference type="EMBL" id="EOD01439.1"/>
    </source>
</evidence>
<dbReference type="Proteomes" id="UP000013378">
    <property type="component" value="Unassembled WGS sequence"/>
</dbReference>
<sequence>MELSTKKFTKKITNIFNILKDIKKQEEEGKRIPDSIDERLKKIDEELTDMLIELEAEGS</sequence>
<reference evidence="1 2" key="1">
    <citation type="journal article" date="2015" name="Geomicrobiol. J.">
        <title>Caldisalinibacter kiritimatiensis gen. nov., sp. nov., a moderately thermohalophilic thiosulfate-reducing bacterium from a hypersaline microbial mat.</title>
        <authorList>
            <person name="Ben Hania W."/>
            <person name="Joseph M."/>
            <person name="Fiebig A."/>
            <person name="Bunk B."/>
            <person name="Klenk H.-P."/>
            <person name="Fardeau M.-L."/>
            <person name="Spring S."/>
        </authorList>
    </citation>
    <scope>NUCLEOTIDE SEQUENCE [LARGE SCALE GENOMIC DNA]</scope>
    <source>
        <strain evidence="1 2">L21-TH-D2</strain>
    </source>
</reference>
<gene>
    <name evidence="1" type="ORF">L21TH_0486</name>
</gene>
<proteinExistence type="predicted"/>
<dbReference type="AlphaFoldDB" id="R1CXW8"/>
<dbReference type="STRING" id="1304284.L21TH_0486"/>
<dbReference type="EMBL" id="ARZA01000058">
    <property type="protein sequence ID" value="EOD01439.1"/>
    <property type="molecule type" value="Genomic_DNA"/>
</dbReference>
<accession>R1CXW8</accession>
<keyword evidence="2" id="KW-1185">Reference proteome</keyword>
<protein>
    <submittedName>
        <fullName evidence="1">Uncharacterized protein</fullName>
    </submittedName>
</protein>
<name>R1CXW8_9FIRM</name>